<dbReference type="EMBL" id="MAVT02001430">
    <property type="protein sequence ID" value="POS70942.1"/>
    <property type="molecule type" value="Genomic_DNA"/>
</dbReference>
<name>A0A2P5HL22_DIAHE</name>
<sequence>MVQYTSLDEPASQMSPSRNRCSTLWWWQELVSVLASSGCIVAVIIILKMVQDKPTDQWTFIISLNATVAALITAAKSTAMLSVAACIGQWKWAYFRSKRRRLADLDIIEEAAKGPLGSVQMLTKVTWGVGTLGAIVTIVALGIDTFAQQVISNEPVTIWTDDGTASFGLAHSYNGSARTLVDNAPGSTGKSWEPDPYTIDSSMQGSVFKAFYDLETPDLFNCTSNCTWDQPHTSLGFSMACTNVTLDTYSTRNCTMHSNGTQTCEMTTPGGVSFSTGEAATMWSTVLAIQAATPYYFGVNSTFMTTPVSPNFMRFAVFRQPSDYVKYDATVEETLECDLSFAAYTYSNVTSVGNDFNIGNVEVTPLDNGSFVSSGDADQRASYIVFNTTGLPQFTVSMWDLGALLYFFPSDHFSGKLATGEGPATYSAGITPGVWSPGRNVSQVLDKMALGMTNQLRSSYNATARGLTASSVVLVRVQWPWLALPFAVVVAAAVLLLAEMVESRNINLWKSSSTALLYHSVSPAKDVISTHVHSPRQLEKLAKSTRVMLGVERQAPGADSSTLSPMGPR</sequence>
<evidence type="ECO:0000313" key="2">
    <source>
        <dbReference type="EMBL" id="POS70942.1"/>
    </source>
</evidence>
<gene>
    <name evidence="2" type="ORF">DHEL01_v210663</name>
</gene>
<feature type="transmembrane region" description="Helical" evidence="1">
    <location>
        <begin position="125"/>
        <end position="143"/>
    </location>
</feature>
<dbReference type="OrthoDB" id="5376804at2759"/>
<evidence type="ECO:0000313" key="3">
    <source>
        <dbReference type="Proteomes" id="UP000094444"/>
    </source>
</evidence>
<keyword evidence="1" id="KW-0812">Transmembrane</keyword>
<keyword evidence="1" id="KW-1133">Transmembrane helix</keyword>
<dbReference type="Pfam" id="PF11374">
    <property type="entry name" value="DUF3176"/>
    <property type="match status" value="1"/>
</dbReference>
<feature type="transmembrane region" description="Helical" evidence="1">
    <location>
        <begin position="479"/>
        <end position="498"/>
    </location>
</feature>
<dbReference type="PANTHER" id="PTHR35394">
    <property type="entry name" value="DUF3176 DOMAIN-CONTAINING PROTEIN"/>
    <property type="match status" value="1"/>
</dbReference>
<protein>
    <submittedName>
        <fullName evidence="2">Uncharacterized protein</fullName>
    </submittedName>
</protein>
<comment type="caution">
    <text evidence="2">The sequence shown here is derived from an EMBL/GenBank/DDBJ whole genome shotgun (WGS) entry which is preliminary data.</text>
</comment>
<dbReference type="InterPro" id="IPR021514">
    <property type="entry name" value="DUF3176"/>
</dbReference>
<dbReference type="PANTHER" id="PTHR35394:SF5">
    <property type="entry name" value="DUF3176 DOMAIN-CONTAINING PROTEIN"/>
    <property type="match status" value="1"/>
</dbReference>
<feature type="transmembrane region" description="Helical" evidence="1">
    <location>
        <begin position="67"/>
        <end position="90"/>
    </location>
</feature>
<dbReference type="InParanoid" id="A0A2P5HL22"/>
<reference evidence="2" key="1">
    <citation type="submission" date="2017-09" db="EMBL/GenBank/DDBJ databases">
        <title>Polyketide synthases of a Diaporthe helianthi virulent isolate.</title>
        <authorList>
            <person name="Baroncelli R."/>
        </authorList>
    </citation>
    <scope>NUCLEOTIDE SEQUENCE [LARGE SCALE GENOMIC DNA]</scope>
    <source>
        <strain evidence="2">7/96</strain>
    </source>
</reference>
<dbReference type="AlphaFoldDB" id="A0A2P5HL22"/>
<feature type="transmembrane region" description="Helical" evidence="1">
    <location>
        <begin position="24"/>
        <end position="47"/>
    </location>
</feature>
<proteinExistence type="predicted"/>
<organism evidence="2 3">
    <name type="scientific">Diaporthe helianthi</name>
    <dbReference type="NCBI Taxonomy" id="158607"/>
    <lineage>
        <taxon>Eukaryota</taxon>
        <taxon>Fungi</taxon>
        <taxon>Dikarya</taxon>
        <taxon>Ascomycota</taxon>
        <taxon>Pezizomycotina</taxon>
        <taxon>Sordariomycetes</taxon>
        <taxon>Sordariomycetidae</taxon>
        <taxon>Diaporthales</taxon>
        <taxon>Diaporthaceae</taxon>
        <taxon>Diaporthe</taxon>
    </lineage>
</organism>
<keyword evidence="1" id="KW-0472">Membrane</keyword>
<evidence type="ECO:0000256" key="1">
    <source>
        <dbReference type="SAM" id="Phobius"/>
    </source>
</evidence>
<accession>A0A2P5HL22</accession>
<dbReference type="Proteomes" id="UP000094444">
    <property type="component" value="Unassembled WGS sequence"/>
</dbReference>
<keyword evidence="3" id="KW-1185">Reference proteome</keyword>
<dbReference type="STRING" id="158607.A0A2P5HL22"/>